<dbReference type="Proteomes" id="UP000636755">
    <property type="component" value="Unassembled WGS sequence"/>
</dbReference>
<dbReference type="InterPro" id="IPR016134">
    <property type="entry name" value="Dockerin_dom"/>
</dbReference>
<organism evidence="3 4">
    <name type="scientific">Ruminococcus intestinalis</name>
    <dbReference type="NCBI Taxonomy" id="2763066"/>
    <lineage>
        <taxon>Bacteria</taxon>
        <taxon>Bacillati</taxon>
        <taxon>Bacillota</taxon>
        <taxon>Clostridia</taxon>
        <taxon>Eubacteriales</taxon>
        <taxon>Oscillospiraceae</taxon>
        <taxon>Ruminococcus</taxon>
    </lineage>
</organism>
<dbReference type="InterPro" id="IPR026906">
    <property type="entry name" value="LRR_5"/>
</dbReference>
<dbReference type="PROSITE" id="PS00018">
    <property type="entry name" value="EF_HAND_1"/>
    <property type="match status" value="1"/>
</dbReference>
<dbReference type="SUPFAM" id="SSF63446">
    <property type="entry name" value="Type I dockerin domain"/>
    <property type="match status" value="1"/>
</dbReference>
<keyword evidence="4" id="KW-1185">Reference proteome</keyword>
<feature type="signal peptide" evidence="1">
    <location>
        <begin position="1"/>
        <end position="27"/>
    </location>
</feature>
<name>A0ABR7HJQ0_9FIRM</name>
<sequence>MKIKRIICASLAALSLSTALLSSPVNAAPKMGDVNLDGIINIVDVSLIQQYLAGYKDMKFYSAYADFDRNGKLDINDISLLQQYLSKSIIVYGDFIFQMSSNSKLISQSYFGNDTNVTVPGFLPGYNYVVTEIGSNTFSNNSKIATVTLPQNIGKLNDKAFNNCSKLTTVYAYNKNLKWSNSFYNCPKFKSIQFK</sequence>
<evidence type="ECO:0000256" key="1">
    <source>
        <dbReference type="SAM" id="SignalP"/>
    </source>
</evidence>
<dbReference type="Gene3D" id="1.10.1330.10">
    <property type="entry name" value="Dockerin domain"/>
    <property type="match status" value="1"/>
</dbReference>
<dbReference type="EMBL" id="JACOPS010000002">
    <property type="protein sequence ID" value="MBC5727754.1"/>
    <property type="molecule type" value="Genomic_DNA"/>
</dbReference>
<dbReference type="InterPro" id="IPR018247">
    <property type="entry name" value="EF_Hand_1_Ca_BS"/>
</dbReference>
<evidence type="ECO:0000313" key="3">
    <source>
        <dbReference type="EMBL" id="MBC5727754.1"/>
    </source>
</evidence>
<keyword evidence="1" id="KW-0732">Signal</keyword>
<reference evidence="3 4" key="1">
    <citation type="submission" date="2020-08" db="EMBL/GenBank/DDBJ databases">
        <title>Genome public.</title>
        <authorList>
            <person name="Liu C."/>
            <person name="Sun Q."/>
        </authorList>
    </citation>
    <scope>NUCLEOTIDE SEQUENCE [LARGE SCALE GENOMIC DNA]</scope>
    <source>
        <strain evidence="3 4">NSJ-71</strain>
    </source>
</reference>
<dbReference type="InterPro" id="IPR032675">
    <property type="entry name" value="LRR_dom_sf"/>
</dbReference>
<accession>A0ABR7HJQ0</accession>
<gene>
    <name evidence="3" type="ORF">H8R91_04290</name>
</gene>
<evidence type="ECO:0000259" key="2">
    <source>
        <dbReference type="PROSITE" id="PS51766"/>
    </source>
</evidence>
<feature type="chain" id="PRO_5047327082" evidence="1">
    <location>
        <begin position="28"/>
        <end position="195"/>
    </location>
</feature>
<feature type="domain" description="Dockerin" evidence="2">
    <location>
        <begin position="27"/>
        <end position="94"/>
    </location>
</feature>
<dbReference type="CDD" id="cd14256">
    <property type="entry name" value="Dockerin_I"/>
    <property type="match status" value="1"/>
</dbReference>
<evidence type="ECO:0000313" key="4">
    <source>
        <dbReference type="Proteomes" id="UP000636755"/>
    </source>
</evidence>
<dbReference type="Gene3D" id="3.80.10.10">
    <property type="entry name" value="Ribonuclease Inhibitor"/>
    <property type="match status" value="1"/>
</dbReference>
<protein>
    <submittedName>
        <fullName evidence="3">Leucine-rich repeat protein</fullName>
    </submittedName>
</protein>
<dbReference type="InterPro" id="IPR002105">
    <property type="entry name" value="Dockerin_1_rpt"/>
</dbReference>
<dbReference type="SUPFAM" id="SSF52058">
    <property type="entry name" value="L domain-like"/>
    <property type="match status" value="1"/>
</dbReference>
<comment type="caution">
    <text evidence="3">The sequence shown here is derived from an EMBL/GenBank/DDBJ whole genome shotgun (WGS) entry which is preliminary data.</text>
</comment>
<proteinExistence type="predicted"/>
<dbReference type="InterPro" id="IPR036439">
    <property type="entry name" value="Dockerin_dom_sf"/>
</dbReference>
<dbReference type="Pfam" id="PF00404">
    <property type="entry name" value="Dockerin_1"/>
    <property type="match status" value="1"/>
</dbReference>
<dbReference type="PROSITE" id="PS51766">
    <property type="entry name" value="DOCKERIN"/>
    <property type="match status" value="1"/>
</dbReference>
<dbReference type="Pfam" id="PF13306">
    <property type="entry name" value="LRR_5"/>
    <property type="match status" value="1"/>
</dbReference>
<dbReference type="RefSeq" id="WP_186935025.1">
    <property type="nucleotide sequence ID" value="NZ_JACOPS010000002.1"/>
</dbReference>